<feature type="transmembrane region" description="Helical" evidence="2">
    <location>
        <begin position="228"/>
        <end position="246"/>
    </location>
</feature>
<comment type="similarity">
    <text evidence="1">Belongs to the glycosyltransferase 2 family. WaaE/KdtX subfamily.</text>
</comment>
<evidence type="ECO:0000313" key="4">
    <source>
        <dbReference type="EMBL" id="TRW92192.1"/>
    </source>
</evidence>
<keyword evidence="5" id="KW-1185">Reference proteome</keyword>
<comment type="caution">
    <text evidence="4">The sequence shown here is derived from an EMBL/GenBank/DDBJ whole genome shotgun (WGS) entry which is preliminary data.</text>
</comment>
<dbReference type="InterPro" id="IPR001173">
    <property type="entry name" value="Glyco_trans_2-like"/>
</dbReference>
<evidence type="ECO:0000256" key="1">
    <source>
        <dbReference type="ARBA" id="ARBA00038494"/>
    </source>
</evidence>
<proteinExistence type="inferred from homology"/>
<dbReference type="PANTHER" id="PTHR43630:SF2">
    <property type="entry name" value="GLYCOSYLTRANSFERASE"/>
    <property type="match status" value="1"/>
</dbReference>
<organism evidence="4 5">
    <name type="scientific">Candidatus Methylobacter oryzae</name>
    <dbReference type="NCBI Taxonomy" id="2497749"/>
    <lineage>
        <taxon>Bacteria</taxon>
        <taxon>Pseudomonadati</taxon>
        <taxon>Pseudomonadota</taxon>
        <taxon>Gammaproteobacteria</taxon>
        <taxon>Methylococcales</taxon>
        <taxon>Methylococcaceae</taxon>
        <taxon>Methylobacter</taxon>
    </lineage>
</organism>
<gene>
    <name evidence="4" type="ORF">EKO24_015300</name>
</gene>
<keyword evidence="2" id="KW-0812">Transmembrane</keyword>
<dbReference type="PANTHER" id="PTHR43630">
    <property type="entry name" value="POLY-BETA-1,6-N-ACETYL-D-GLUCOSAMINE SYNTHASE"/>
    <property type="match status" value="1"/>
</dbReference>
<dbReference type="Pfam" id="PF00535">
    <property type="entry name" value="Glycos_transf_2"/>
    <property type="match status" value="1"/>
</dbReference>
<dbReference type="RefSeq" id="WP_127028256.1">
    <property type="nucleotide sequence ID" value="NZ_RYFG02000108.1"/>
</dbReference>
<name>A0ABY3C8F6_9GAMM</name>
<reference evidence="4 5" key="1">
    <citation type="journal article" date="2019" name="Antonie Van Leeuwenhoek">
        <title>Description of 'Ca. Methylobacter oryzae' KRF1, a novel species from the environmentally important Methylobacter clade 2.</title>
        <authorList>
            <person name="Khatri K."/>
            <person name="Mohite J.A."/>
            <person name="Pandit P.S."/>
            <person name="Bahulikar R."/>
            <person name="Rahalkar M.C."/>
        </authorList>
    </citation>
    <scope>NUCLEOTIDE SEQUENCE [LARGE SCALE GENOMIC DNA]</scope>
    <source>
        <strain evidence="4 5">KRF1</strain>
    </source>
</reference>
<sequence>MQKSNVTVFLEVFNEEARIESCLKNFSWAEELIVFDKHSTDRTREIAEKYATQVVTVPFTQASENIVQNYSTHGTCEWVLFPTASTLIHPRLAEEITKLTSDSGFEYDVIGMPYGIYSLGIRSRKSPWMAVRKYTLIRKSALKLSTKLHHEIGYNSDKIYDMPFLDEDELLYHCTNRDADDFINRTIRYTRYEAEHDESIDRNQALRRSFIDVLKSIFTVVFRRRTLLLGWDGVGLALAYICYFMLKFIYVWDRHHVNGNTVYPELRKKLDDLWDQTNAG</sequence>
<accession>A0ABY3C8F6</accession>
<feature type="domain" description="Glycosyltransferase 2-like" evidence="3">
    <location>
        <begin position="8"/>
        <end position="139"/>
    </location>
</feature>
<evidence type="ECO:0000256" key="2">
    <source>
        <dbReference type="SAM" id="Phobius"/>
    </source>
</evidence>
<evidence type="ECO:0000313" key="5">
    <source>
        <dbReference type="Proteomes" id="UP000733744"/>
    </source>
</evidence>
<dbReference type="InterPro" id="IPR029044">
    <property type="entry name" value="Nucleotide-diphossugar_trans"/>
</dbReference>
<keyword evidence="2" id="KW-0472">Membrane</keyword>
<dbReference type="EMBL" id="RYFG02000108">
    <property type="protein sequence ID" value="TRW92192.1"/>
    <property type="molecule type" value="Genomic_DNA"/>
</dbReference>
<keyword evidence="2" id="KW-1133">Transmembrane helix</keyword>
<dbReference type="Proteomes" id="UP000733744">
    <property type="component" value="Unassembled WGS sequence"/>
</dbReference>
<dbReference type="SUPFAM" id="SSF53448">
    <property type="entry name" value="Nucleotide-diphospho-sugar transferases"/>
    <property type="match status" value="1"/>
</dbReference>
<evidence type="ECO:0000259" key="3">
    <source>
        <dbReference type="Pfam" id="PF00535"/>
    </source>
</evidence>
<protein>
    <recommendedName>
        <fullName evidence="3">Glycosyltransferase 2-like domain-containing protein</fullName>
    </recommendedName>
</protein>
<dbReference type="Gene3D" id="3.90.550.10">
    <property type="entry name" value="Spore Coat Polysaccharide Biosynthesis Protein SpsA, Chain A"/>
    <property type="match status" value="1"/>
</dbReference>